<accession>A0A418XCV4</accession>
<protein>
    <recommendedName>
        <fullName evidence="3 7">Cyclic pyranopterin monophosphate synthase</fullName>
        <ecNumber evidence="3 7">4.6.1.17</ecNumber>
    </recommendedName>
    <alternativeName>
        <fullName evidence="7">Molybdenum cofactor biosynthesis protein C</fullName>
    </alternativeName>
</protein>
<keyword evidence="10" id="KW-1185">Reference proteome</keyword>
<comment type="subunit">
    <text evidence="7">Homohexamer; trimer of dimers.</text>
</comment>
<evidence type="ECO:0000313" key="10">
    <source>
        <dbReference type="Proteomes" id="UP000284021"/>
    </source>
</evidence>
<dbReference type="PANTHER" id="PTHR22960:SF29">
    <property type="entry name" value="CYCLIC PYRANOPTERIN MONOPHOSPHATE SYNTHASE"/>
    <property type="match status" value="1"/>
</dbReference>
<dbReference type="InterPro" id="IPR047594">
    <property type="entry name" value="MoaC_bact/euk"/>
</dbReference>
<comment type="catalytic activity">
    <reaction evidence="1 7">
        <text>(8S)-3',8-cyclo-7,8-dihydroguanosine 5'-triphosphate = cyclic pyranopterin phosphate + diphosphate</text>
        <dbReference type="Rhea" id="RHEA:49580"/>
        <dbReference type="ChEBI" id="CHEBI:33019"/>
        <dbReference type="ChEBI" id="CHEBI:59648"/>
        <dbReference type="ChEBI" id="CHEBI:131766"/>
        <dbReference type="EC" id="4.6.1.17"/>
    </reaction>
</comment>
<dbReference type="InterPro" id="IPR002820">
    <property type="entry name" value="Mopterin_CF_biosynth-C_dom"/>
</dbReference>
<dbReference type="Gene3D" id="3.30.70.640">
    <property type="entry name" value="Molybdopterin cofactor biosynthesis C (MoaC) domain"/>
    <property type="match status" value="1"/>
</dbReference>
<keyword evidence="5 7" id="KW-0456">Lyase</keyword>
<evidence type="ECO:0000256" key="3">
    <source>
        <dbReference type="ARBA" id="ARBA00012575"/>
    </source>
</evidence>
<dbReference type="UniPathway" id="UPA00344"/>
<feature type="active site" evidence="7">
    <location>
        <position position="125"/>
    </location>
</feature>
<evidence type="ECO:0000256" key="1">
    <source>
        <dbReference type="ARBA" id="ARBA00001637"/>
    </source>
</evidence>
<dbReference type="Proteomes" id="UP000284021">
    <property type="component" value="Unassembled WGS sequence"/>
</dbReference>
<keyword evidence="4 7" id="KW-0501">Molybdenum cofactor biosynthesis</keyword>
<dbReference type="PANTHER" id="PTHR22960">
    <property type="entry name" value="MOLYBDOPTERIN COFACTOR SYNTHESIS PROTEIN A"/>
    <property type="match status" value="1"/>
</dbReference>
<dbReference type="NCBIfam" id="TIGR00581">
    <property type="entry name" value="moaC"/>
    <property type="match status" value="1"/>
</dbReference>
<feature type="domain" description="Molybdopterin cofactor biosynthesis C (MoaC)" evidence="8">
    <location>
        <begin position="13"/>
        <end position="147"/>
    </location>
</feature>
<dbReference type="CDD" id="cd01420">
    <property type="entry name" value="MoaC_PE"/>
    <property type="match status" value="1"/>
</dbReference>
<evidence type="ECO:0000256" key="4">
    <source>
        <dbReference type="ARBA" id="ARBA00023150"/>
    </source>
</evidence>
<dbReference type="NCBIfam" id="NF006870">
    <property type="entry name" value="PRK09364.1"/>
    <property type="match status" value="1"/>
</dbReference>
<feature type="binding site" evidence="7">
    <location>
        <begin position="73"/>
        <end position="75"/>
    </location>
    <ligand>
        <name>substrate</name>
    </ligand>
</feature>
<dbReference type="InterPro" id="IPR050105">
    <property type="entry name" value="MoCo_biosynth_MoaA/MoaC"/>
</dbReference>
<comment type="similarity">
    <text evidence="7">Belongs to the MoaC family.</text>
</comment>
<dbReference type="AlphaFoldDB" id="A0A418XCV4"/>
<dbReference type="InterPro" id="IPR036522">
    <property type="entry name" value="MoaC_sf"/>
</dbReference>
<comment type="pathway">
    <text evidence="2 7">Cofactor biosynthesis; molybdopterin biosynthesis.</text>
</comment>
<proteinExistence type="inferred from homology"/>
<dbReference type="InterPro" id="IPR023045">
    <property type="entry name" value="MoaC"/>
</dbReference>
<evidence type="ECO:0000256" key="7">
    <source>
        <dbReference type="HAMAP-Rule" id="MF_01224"/>
    </source>
</evidence>
<dbReference type="HAMAP" id="MF_01224_B">
    <property type="entry name" value="MoaC_B"/>
    <property type="match status" value="1"/>
</dbReference>
<dbReference type="GO" id="GO:0006777">
    <property type="term" value="P:Mo-molybdopterin cofactor biosynthetic process"/>
    <property type="evidence" value="ECO:0007669"/>
    <property type="project" value="UniProtKB-UniRule"/>
</dbReference>
<sequence length="162" mass="17184">MLTHLDSQGRANMVDVTEKAVTSREAVAEALVRMRPETLQLIQDGGHPKGDVFAVARIAGIQAAKKTSDLIPLCHPLMLTSVKVELAAEGTDAVRILARCKLAGQTGVEMEALTAASVAALTIYDMCKAVDRGMVIESVRLLEKLGGKSGAFKVEEPKAGDE</sequence>
<evidence type="ECO:0000256" key="2">
    <source>
        <dbReference type="ARBA" id="ARBA00005046"/>
    </source>
</evidence>
<dbReference type="SUPFAM" id="SSF55040">
    <property type="entry name" value="Molybdenum cofactor biosynthesis protein C, MoaC"/>
    <property type="match status" value="1"/>
</dbReference>
<dbReference type="EMBL" id="QYUR01000006">
    <property type="protein sequence ID" value="RJG10334.1"/>
    <property type="molecule type" value="Genomic_DNA"/>
</dbReference>
<comment type="caution">
    <text evidence="9">The sequence shown here is derived from an EMBL/GenBank/DDBJ whole genome shotgun (WGS) entry which is preliminary data.</text>
</comment>
<evidence type="ECO:0000256" key="5">
    <source>
        <dbReference type="ARBA" id="ARBA00023239"/>
    </source>
</evidence>
<evidence type="ECO:0000313" key="9">
    <source>
        <dbReference type="EMBL" id="RJG10334.1"/>
    </source>
</evidence>
<evidence type="ECO:0000259" key="8">
    <source>
        <dbReference type="Pfam" id="PF01967"/>
    </source>
</evidence>
<dbReference type="RefSeq" id="WP_119956015.1">
    <property type="nucleotide sequence ID" value="NZ_QYUR01000006.1"/>
</dbReference>
<dbReference type="Pfam" id="PF01967">
    <property type="entry name" value="MoaC"/>
    <property type="match status" value="1"/>
</dbReference>
<dbReference type="OrthoDB" id="9794429at2"/>
<organism evidence="9 10">
    <name type="scientific">Pseudomonas cavernicola</name>
    <dbReference type="NCBI Taxonomy" id="2320866"/>
    <lineage>
        <taxon>Bacteria</taxon>
        <taxon>Pseudomonadati</taxon>
        <taxon>Pseudomonadota</taxon>
        <taxon>Gammaproteobacteria</taxon>
        <taxon>Pseudomonadales</taxon>
        <taxon>Pseudomonadaceae</taxon>
        <taxon>Pseudomonas</taxon>
    </lineage>
</organism>
<evidence type="ECO:0000256" key="6">
    <source>
        <dbReference type="ARBA" id="ARBA00055087"/>
    </source>
</evidence>
<reference evidence="9 10" key="1">
    <citation type="submission" date="2018-09" db="EMBL/GenBank/DDBJ databases">
        <authorList>
            <person name="Zhu H."/>
        </authorList>
    </citation>
    <scope>NUCLEOTIDE SEQUENCE [LARGE SCALE GENOMIC DNA]</scope>
    <source>
        <strain evidence="9 10">K1S02-6</strain>
    </source>
</reference>
<gene>
    <name evidence="7 9" type="primary">moaC</name>
    <name evidence="9" type="ORF">D3879_20150</name>
</gene>
<comment type="function">
    <text evidence="6 7">Catalyzes the conversion of (8S)-3',8-cyclo-7,8-dihydroguanosine 5'-triphosphate to cyclic pyranopterin monophosphate (cPMP).</text>
</comment>
<dbReference type="GO" id="GO:0061799">
    <property type="term" value="F:cyclic pyranopterin monophosphate synthase activity"/>
    <property type="evidence" value="ECO:0007669"/>
    <property type="project" value="UniProtKB-UniRule"/>
</dbReference>
<name>A0A418XCV4_9PSED</name>
<dbReference type="EC" id="4.6.1.17" evidence="3 7"/>
<dbReference type="FunFam" id="3.30.70.640:FF:000001">
    <property type="entry name" value="Cyclic pyranopterin monophosphate synthase"/>
    <property type="match status" value="1"/>
</dbReference>
<feature type="binding site" evidence="7">
    <location>
        <begin position="110"/>
        <end position="111"/>
    </location>
    <ligand>
        <name>substrate</name>
    </ligand>
</feature>